<dbReference type="SUPFAM" id="SSF51569">
    <property type="entry name" value="Aldolase"/>
    <property type="match status" value="1"/>
</dbReference>
<dbReference type="PROSITE" id="PS50968">
    <property type="entry name" value="BIOTINYL_LIPOYL"/>
    <property type="match status" value="1"/>
</dbReference>
<sequence>MGREIKFSLMYRDMWQSSGKYVPTVEQLTEVAPAIIDMGCFARVETNGGGFEQINLLFGENPNKAVREWTQPFNDAGIQTHMLERGLNGIRMSPVPADVRRLMFRVKKKQGTDIARSFDGLNDPRNLENSIKFAKEAGMIAQAALSLTVSPIHTVEYYTELADTLIGMGADEICVKDMAGVGRPASIGKIIKKIKERHPDIPIQYHGHAGPGFQMASILEAAYAGAEYIDVGMEPLAWGTGHADVLAVQAMLKDAGFKVPEINMKAYMKVRSLTQKYIDDFLGYYINPKNRLNNSLLIAPGLPGGMMGSLMADLENNLSSLNKWKKKHGQPKLTQDDLLIKLFDEVTYVWPKIGYPPLVTPFSQYVKNLALMNVLQLEKGKERWTMIADNIWDMILGKSGKLPGELAPEIVEMAKQQGREFYTGDPQALYPDQLDEFRAEMKRNNWDFGQDDEELFELAMHPEQYRAYKSGDAKKSFEAELADKKAEKEASVAPVPPRAEATNVNSFQPRTLVVNIDNEEYVVNISYPGNGDGTSLPQPAVQSTAPVKQPTAVNATPLSSNGQVKEVVSPLEGKFFLTKDSSETAVKVGDTVQAGDIIGYIESMKTYNAVAAEESGKVTEICFANGAAVDEDDVLIKMV</sequence>
<dbReference type="SUPFAM" id="SSF51230">
    <property type="entry name" value="Single hybrid motif"/>
    <property type="match status" value="1"/>
</dbReference>
<dbReference type="SUPFAM" id="SSF89000">
    <property type="entry name" value="post-HMGL domain-like"/>
    <property type="match status" value="1"/>
</dbReference>
<feature type="domain" description="Pyruvate carboxyltransferase" evidence="3">
    <location>
        <begin position="4"/>
        <end position="268"/>
    </location>
</feature>
<dbReference type="KEGG" id="psac:PSM36_0958"/>
<dbReference type="InterPro" id="IPR013785">
    <property type="entry name" value="Aldolase_TIM"/>
</dbReference>
<dbReference type="InterPro" id="IPR050709">
    <property type="entry name" value="Biotin_Carboxyl_Carrier/Decarb"/>
</dbReference>
<name>A0A1R3T875_9BACT</name>
<dbReference type="InterPro" id="IPR000089">
    <property type="entry name" value="Biotin_lipoyl"/>
</dbReference>
<evidence type="ECO:0000256" key="1">
    <source>
        <dbReference type="ARBA" id="ARBA00023267"/>
    </source>
</evidence>
<dbReference type="Pfam" id="PF02436">
    <property type="entry name" value="PYC_OADA"/>
    <property type="match status" value="1"/>
</dbReference>
<reference evidence="4 5" key="1">
    <citation type="submission" date="2016-08" db="EMBL/GenBank/DDBJ databases">
        <authorList>
            <person name="Seilhamer J.J."/>
        </authorList>
    </citation>
    <scope>NUCLEOTIDE SEQUENCE [LARGE SCALE GENOMIC DNA]</scope>
    <source>
        <strain evidence="4">M3/6</strain>
    </source>
</reference>
<accession>A0A1R3T875</accession>
<dbReference type="PANTHER" id="PTHR45266:SF3">
    <property type="entry name" value="OXALOACETATE DECARBOXYLASE ALPHA CHAIN"/>
    <property type="match status" value="1"/>
</dbReference>
<dbReference type="GO" id="GO:0004736">
    <property type="term" value="F:pyruvate carboxylase activity"/>
    <property type="evidence" value="ECO:0007669"/>
    <property type="project" value="UniProtKB-EC"/>
</dbReference>
<keyword evidence="5" id="KW-1185">Reference proteome</keyword>
<dbReference type="EMBL" id="LT605205">
    <property type="protein sequence ID" value="SCD19784.1"/>
    <property type="molecule type" value="Genomic_DNA"/>
</dbReference>
<gene>
    <name evidence="4" type="ORF">PSM36_0958</name>
</gene>
<keyword evidence="4" id="KW-0436">Ligase</keyword>
<protein>
    <submittedName>
        <fullName evidence="4">Pyruvate carboxylase subunit B</fullName>
        <ecNumber evidence="4">6.4.1.1</ecNumber>
    </submittedName>
</protein>
<dbReference type="STRING" id="1642647.PSM36_0958"/>
<proteinExistence type="predicted"/>
<dbReference type="Pfam" id="PF00682">
    <property type="entry name" value="HMGL-like"/>
    <property type="match status" value="1"/>
</dbReference>
<dbReference type="PROSITE" id="PS50991">
    <property type="entry name" value="PYR_CT"/>
    <property type="match status" value="1"/>
</dbReference>
<dbReference type="Proteomes" id="UP000187464">
    <property type="component" value="Chromosome I"/>
</dbReference>
<evidence type="ECO:0000259" key="2">
    <source>
        <dbReference type="PROSITE" id="PS50968"/>
    </source>
</evidence>
<dbReference type="RefSeq" id="WP_076929314.1">
    <property type="nucleotide sequence ID" value="NZ_LT605205.1"/>
</dbReference>
<dbReference type="CDD" id="cd06850">
    <property type="entry name" value="biotinyl_domain"/>
    <property type="match status" value="1"/>
</dbReference>
<dbReference type="InterPro" id="IPR011053">
    <property type="entry name" value="Single_hybrid_motif"/>
</dbReference>
<feature type="domain" description="Lipoyl-binding" evidence="2">
    <location>
        <begin position="564"/>
        <end position="639"/>
    </location>
</feature>
<evidence type="ECO:0000313" key="5">
    <source>
        <dbReference type="Proteomes" id="UP000187464"/>
    </source>
</evidence>
<dbReference type="AlphaFoldDB" id="A0A1R3T875"/>
<keyword evidence="1" id="KW-0092">Biotin</keyword>
<dbReference type="Pfam" id="PF00364">
    <property type="entry name" value="Biotin_lipoyl"/>
    <property type="match status" value="1"/>
</dbReference>
<keyword evidence="4" id="KW-0670">Pyruvate</keyword>
<dbReference type="InterPro" id="IPR003379">
    <property type="entry name" value="Carboxylase_cons_dom"/>
</dbReference>
<evidence type="ECO:0000313" key="4">
    <source>
        <dbReference type="EMBL" id="SCD19784.1"/>
    </source>
</evidence>
<dbReference type="EC" id="6.4.1.1" evidence="4"/>
<dbReference type="Gene3D" id="3.20.20.70">
    <property type="entry name" value="Aldolase class I"/>
    <property type="match status" value="1"/>
</dbReference>
<dbReference type="PANTHER" id="PTHR45266">
    <property type="entry name" value="OXALOACETATE DECARBOXYLASE ALPHA CHAIN"/>
    <property type="match status" value="1"/>
</dbReference>
<dbReference type="Gene3D" id="2.40.50.100">
    <property type="match status" value="1"/>
</dbReference>
<evidence type="ECO:0000259" key="3">
    <source>
        <dbReference type="PROSITE" id="PS50991"/>
    </source>
</evidence>
<dbReference type="InterPro" id="IPR000891">
    <property type="entry name" value="PYR_CT"/>
</dbReference>
<organism evidence="4 5">
    <name type="scientific">Proteiniphilum saccharofermentans</name>
    <dbReference type="NCBI Taxonomy" id="1642647"/>
    <lineage>
        <taxon>Bacteria</taxon>
        <taxon>Pseudomonadati</taxon>
        <taxon>Bacteroidota</taxon>
        <taxon>Bacteroidia</taxon>
        <taxon>Bacteroidales</taxon>
        <taxon>Dysgonomonadaceae</taxon>
        <taxon>Proteiniphilum</taxon>
    </lineage>
</organism>